<sequence>MTHGVMPDTAHRSGAGDDRAASNDAASPVPPMLDPAAQTTGPQRFVILACAAGALLVGIWSGLARLGWDLPNGPSLTHLHGPLLISGVFGTLVSLERAVALGGRWPYAAPAFSACGTVLLMGGASLTAGALAYLLAAAILTLASLVAVWRQPAAFTATLAIGAAAWLWGSVLWAAGVPVPDLVDWWLAFLVLTIAGERLELSRLMPRSRLSRPLYLIAVAAVLTGAGEGFGTARGAVLSGVGLLLLATWLSRHDIALRTVRLGGQARFMAICMLAGYAWLGAAGILLLAAPPGMHAFGYDMALHAVLLGFVLSMVFGHALIILPAVMRIRPRFGPALYAPLATLHASVTLRVVSDLLALDAGRRWSGVVTATAIASFAACLALSTRSARRHQGRTAP</sequence>
<feature type="transmembrane region" description="Helical" evidence="2">
    <location>
        <begin position="130"/>
        <end position="149"/>
    </location>
</feature>
<feature type="transmembrane region" description="Helical" evidence="2">
    <location>
        <begin position="156"/>
        <end position="176"/>
    </location>
</feature>
<gene>
    <name evidence="3" type="ORF">PUR21_06645</name>
</gene>
<feature type="transmembrane region" description="Helical" evidence="2">
    <location>
        <begin position="45"/>
        <end position="63"/>
    </location>
</feature>
<dbReference type="RefSeq" id="WP_312034855.1">
    <property type="nucleotide sequence ID" value="NZ_JACWCW010000046.1"/>
</dbReference>
<keyword evidence="4" id="KW-1185">Reference proteome</keyword>
<proteinExistence type="predicted"/>
<evidence type="ECO:0000256" key="2">
    <source>
        <dbReference type="SAM" id="Phobius"/>
    </source>
</evidence>
<keyword evidence="2" id="KW-1133">Transmembrane helix</keyword>
<evidence type="ECO:0008006" key="5">
    <source>
        <dbReference type="Google" id="ProtNLM"/>
    </source>
</evidence>
<comment type="caution">
    <text evidence="3">The sequence shown here is derived from an EMBL/GenBank/DDBJ whole genome shotgun (WGS) entry which is preliminary data.</text>
</comment>
<dbReference type="EMBL" id="JAQYXL010000001">
    <property type="protein sequence ID" value="MEN3227321.1"/>
    <property type="molecule type" value="Genomic_DNA"/>
</dbReference>
<evidence type="ECO:0000313" key="4">
    <source>
        <dbReference type="Proteomes" id="UP001404845"/>
    </source>
</evidence>
<evidence type="ECO:0000256" key="1">
    <source>
        <dbReference type="SAM" id="MobiDB-lite"/>
    </source>
</evidence>
<name>A0ABU9Z845_9HYPH</name>
<keyword evidence="2" id="KW-0812">Transmembrane</keyword>
<feature type="transmembrane region" description="Helical" evidence="2">
    <location>
        <begin position="302"/>
        <end position="323"/>
    </location>
</feature>
<keyword evidence="2" id="KW-0472">Membrane</keyword>
<feature type="compositionally biased region" description="Basic and acidic residues" evidence="1">
    <location>
        <begin position="9"/>
        <end position="21"/>
    </location>
</feature>
<feature type="region of interest" description="Disordered" evidence="1">
    <location>
        <begin position="1"/>
        <end position="34"/>
    </location>
</feature>
<reference evidence="3 4" key="1">
    <citation type="journal article" date="2023" name="PLoS ONE">
        <title>Complete genome assembly of Hawai'i environmental nontuberculous mycobacteria reveals unexpected co-isolation with methylobacteria.</title>
        <authorList>
            <person name="Hendrix J."/>
            <person name="Epperson L.E."/>
            <person name="Tong E.I."/>
            <person name="Chan Y.L."/>
            <person name="Hasan N.A."/>
            <person name="Dawrs S.N."/>
            <person name="Norton G.J."/>
            <person name="Virdi R."/>
            <person name="Crooks J.L."/>
            <person name="Chan E.D."/>
            <person name="Honda J.R."/>
            <person name="Strong M."/>
        </authorList>
    </citation>
    <scope>NUCLEOTIDE SEQUENCE [LARGE SCALE GENOMIC DNA]</scope>
    <source>
        <strain evidence="3 4">NJH_HI01</strain>
    </source>
</reference>
<accession>A0ABU9Z845</accession>
<feature type="transmembrane region" description="Helical" evidence="2">
    <location>
        <begin position="365"/>
        <end position="384"/>
    </location>
</feature>
<feature type="transmembrane region" description="Helical" evidence="2">
    <location>
        <begin position="335"/>
        <end position="353"/>
    </location>
</feature>
<feature type="transmembrane region" description="Helical" evidence="2">
    <location>
        <begin position="213"/>
        <end position="230"/>
    </location>
</feature>
<feature type="transmembrane region" description="Helical" evidence="2">
    <location>
        <begin position="268"/>
        <end position="290"/>
    </location>
</feature>
<evidence type="ECO:0000313" key="3">
    <source>
        <dbReference type="EMBL" id="MEN3227321.1"/>
    </source>
</evidence>
<dbReference type="Proteomes" id="UP001404845">
    <property type="component" value="Unassembled WGS sequence"/>
</dbReference>
<protein>
    <recommendedName>
        <fullName evidence="5">NnrS family protein</fullName>
    </recommendedName>
</protein>
<organism evidence="3 4">
    <name type="scientific">Methylorubrum rhodesianum</name>
    <dbReference type="NCBI Taxonomy" id="29427"/>
    <lineage>
        <taxon>Bacteria</taxon>
        <taxon>Pseudomonadati</taxon>
        <taxon>Pseudomonadota</taxon>
        <taxon>Alphaproteobacteria</taxon>
        <taxon>Hyphomicrobiales</taxon>
        <taxon>Methylobacteriaceae</taxon>
        <taxon>Methylorubrum</taxon>
    </lineage>
</organism>